<dbReference type="AlphaFoldDB" id="A0AAW3MS14"/>
<evidence type="ECO:0008006" key="3">
    <source>
        <dbReference type="Google" id="ProtNLM"/>
    </source>
</evidence>
<keyword evidence="2" id="KW-1185">Reference proteome</keyword>
<name>A0AAW3MS14_9BURK</name>
<evidence type="ECO:0000313" key="1">
    <source>
        <dbReference type="EMBL" id="KVP98389.1"/>
    </source>
</evidence>
<protein>
    <recommendedName>
        <fullName evidence="3">Fimbrial protein</fullName>
    </recommendedName>
</protein>
<dbReference type="RefSeq" id="WP_059925668.1">
    <property type="nucleotide sequence ID" value="NZ_LPBG01000047.1"/>
</dbReference>
<comment type="caution">
    <text evidence="1">The sequence shown here is derived from an EMBL/GenBank/DDBJ whole genome shotgun (WGS) entry which is preliminary data.</text>
</comment>
<accession>A0AAW3MS14</accession>
<gene>
    <name evidence="1" type="ORF">WJ96_07665</name>
</gene>
<organism evidence="1 2">
    <name type="scientific">Burkholderia ubonensis</name>
    <dbReference type="NCBI Taxonomy" id="101571"/>
    <lineage>
        <taxon>Bacteria</taxon>
        <taxon>Pseudomonadati</taxon>
        <taxon>Pseudomonadota</taxon>
        <taxon>Betaproteobacteria</taxon>
        <taxon>Burkholderiales</taxon>
        <taxon>Burkholderiaceae</taxon>
        <taxon>Burkholderia</taxon>
        <taxon>Burkholderia cepacia complex</taxon>
    </lineage>
</organism>
<sequence>MRRQLLVRGAKQFALTRVFILGLLLGGFVAPVLAVVPNPDCTIGVDNVSVIVDTSFSSIQQSAMPSTVQKTVTIVAKCSSMAALPTGTYRWVLAIRDLQARVIQGSTNSSVIDALGKSFSLTKLTLETNNGPPGYAPQYTDSADATLIVSKLNPKVGVGQYLFIQHIDVQRQICTSKGSTLTCSNDGGQKTFAANFTLNVVDKLPPAPTRSRIKPSPWTEPGSWKLRCDC</sequence>
<evidence type="ECO:0000313" key="2">
    <source>
        <dbReference type="Proteomes" id="UP000056453"/>
    </source>
</evidence>
<dbReference type="Proteomes" id="UP000056453">
    <property type="component" value="Unassembled WGS sequence"/>
</dbReference>
<proteinExistence type="predicted"/>
<reference evidence="1 2" key="1">
    <citation type="submission" date="2015-11" db="EMBL/GenBank/DDBJ databases">
        <title>Expanding the genomic diversity of Burkholderia species for the development of highly accurate diagnostics.</title>
        <authorList>
            <person name="Sahl J."/>
            <person name="Keim P."/>
            <person name="Wagner D."/>
        </authorList>
    </citation>
    <scope>NUCLEOTIDE SEQUENCE [LARGE SCALE GENOMIC DNA]</scope>
    <source>
        <strain evidence="1 2">MSMB1808WGS</strain>
    </source>
</reference>
<dbReference type="EMBL" id="LPBJ01000047">
    <property type="protein sequence ID" value="KVP98389.1"/>
    <property type="molecule type" value="Genomic_DNA"/>
</dbReference>